<dbReference type="Pfam" id="PF13193">
    <property type="entry name" value="AMP-binding_C"/>
    <property type="match status" value="1"/>
</dbReference>
<dbReference type="PANTHER" id="PTHR43767">
    <property type="entry name" value="LONG-CHAIN-FATTY-ACID--COA LIGASE"/>
    <property type="match status" value="1"/>
</dbReference>
<dbReference type="InterPro" id="IPR000873">
    <property type="entry name" value="AMP-dep_synth/lig_dom"/>
</dbReference>
<evidence type="ECO:0000313" key="3">
    <source>
        <dbReference type="EMBL" id="MCS3920430.1"/>
    </source>
</evidence>
<evidence type="ECO:0000259" key="2">
    <source>
        <dbReference type="Pfam" id="PF13193"/>
    </source>
</evidence>
<dbReference type="Gene3D" id="3.40.50.12780">
    <property type="entry name" value="N-terminal domain of ligase-like"/>
    <property type="match status" value="1"/>
</dbReference>
<dbReference type="InterPro" id="IPR020845">
    <property type="entry name" value="AMP-binding_CS"/>
</dbReference>
<dbReference type="Gene3D" id="3.30.300.30">
    <property type="match status" value="1"/>
</dbReference>
<protein>
    <submittedName>
        <fullName evidence="3">Long-chain acyl-CoA synthetase</fullName>
        <ecNumber evidence="3">6.2.1.3</ecNumber>
    </submittedName>
</protein>
<dbReference type="PROSITE" id="PS00455">
    <property type="entry name" value="AMP_BINDING"/>
    <property type="match status" value="1"/>
</dbReference>
<reference evidence="3 4" key="1">
    <citation type="submission" date="2022-08" db="EMBL/GenBank/DDBJ databases">
        <title>Bacterial and archaeal communities from various locations to study Microbial Dark Matter (Phase II).</title>
        <authorList>
            <person name="Stepanauskas R."/>
        </authorList>
    </citation>
    <scope>NUCLEOTIDE SEQUENCE [LARGE SCALE GENOMIC DNA]</scope>
    <source>
        <strain evidence="3 4">PD1</strain>
    </source>
</reference>
<gene>
    <name evidence="3" type="ORF">M2350_002859</name>
</gene>
<dbReference type="EMBL" id="JANUCP010000005">
    <property type="protein sequence ID" value="MCS3920430.1"/>
    <property type="molecule type" value="Genomic_DNA"/>
</dbReference>
<keyword evidence="3" id="KW-0436">Ligase</keyword>
<dbReference type="Pfam" id="PF00501">
    <property type="entry name" value="AMP-binding"/>
    <property type="match status" value="1"/>
</dbReference>
<dbReference type="Proteomes" id="UP001204798">
    <property type="component" value="Unassembled WGS sequence"/>
</dbReference>
<sequence length="586" mass="64590">MSLAIEAIAWKHVGCRLKESKRKEGMISMEVKERVWLAKYPSKVPPTLTYPEMPLDQLLRDTASKYPKATATIFYGAKMTYREIDEASSAFAGALARLGIELGDRVGVLLPNSPPFVIAYYGIIRRGSIVVQMNPLLSVHELRNELNDSGAVALVTTDPLLDKAAEACHGTEVRHIIVASPAAYVPLLMRPIVKAKAKPKGEVRFPEGVQVHSFESLLREGHKPPRADFDPKDHVAVFQYTGGTTGLPKAAMLTHFNLVANALQTAAWTYGLEVGKEVFLCVLPFFHSYGMTVGMNLAIVKASAMLLLPKFDPLETTKAIHQYKATLFPGVASMYAAVAYHAEKGKVDISSVKVCVSGGGPLPREVHDRFVRATGAKLVEGYGLSEASPVTHCNPIWEGENRIGSIGLPFPDTDCKIVDLETGTRELPPGETGELIIKGPQVMKGYWNRPEETAQTLRDGWLYTGDIASMDEDGYFRIVDRKKELVIVGGFNVYPREVEEVLYQHPKVLEAAVVGIKHPLRGEAIKAFVVLKEGEQATEAELVAFCREKLASYKVPREIEFVKELPKSPAGKILKWMLKQQAEKSQ</sequence>
<dbReference type="InterPro" id="IPR042099">
    <property type="entry name" value="ANL_N_sf"/>
</dbReference>
<dbReference type="InterPro" id="IPR050237">
    <property type="entry name" value="ATP-dep_AMP-bd_enzyme"/>
</dbReference>
<feature type="domain" description="AMP-binding enzyme C-terminal" evidence="2">
    <location>
        <begin position="497"/>
        <end position="572"/>
    </location>
</feature>
<evidence type="ECO:0000313" key="4">
    <source>
        <dbReference type="Proteomes" id="UP001204798"/>
    </source>
</evidence>
<evidence type="ECO:0000259" key="1">
    <source>
        <dbReference type="Pfam" id="PF00501"/>
    </source>
</evidence>
<dbReference type="GO" id="GO:0004467">
    <property type="term" value="F:long-chain fatty acid-CoA ligase activity"/>
    <property type="evidence" value="ECO:0007669"/>
    <property type="project" value="UniProtKB-EC"/>
</dbReference>
<name>A0ABT2ERE2_9BACT</name>
<feature type="domain" description="AMP-dependent synthetase/ligase" evidence="1">
    <location>
        <begin position="60"/>
        <end position="447"/>
    </location>
</feature>
<dbReference type="EC" id="6.2.1.3" evidence="3"/>
<dbReference type="InterPro" id="IPR045851">
    <property type="entry name" value="AMP-bd_C_sf"/>
</dbReference>
<keyword evidence="4" id="KW-1185">Reference proteome</keyword>
<dbReference type="SUPFAM" id="SSF56801">
    <property type="entry name" value="Acetyl-CoA synthetase-like"/>
    <property type="match status" value="1"/>
</dbReference>
<dbReference type="CDD" id="cd05936">
    <property type="entry name" value="FC-FACS_FadD_like"/>
    <property type="match status" value="1"/>
</dbReference>
<proteinExistence type="predicted"/>
<accession>A0ABT2ERE2</accession>
<organism evidence="3 4">
    <name type="scientific">Candidatus Fervidibacter sacchari</name>
    <dbReference type="NCBI Taxonomy" id="1448929"/>
    <lineage>
        <taxon>Bacteria</taxon>
        <taxon>Candidatus Fervidibacterota</taxon>
        <taxon>Candidatus Fervidibacter</taxon>
    </lineage>
</organism>
<dbReference type="InterPro" id="IPR025110">
    <property type="entry name" value="AMP-bd_C"/>
</dbReference>
<comment type="caution">
    <text evidence="3">The sequence shown here is derived from an EMBL/GenBank/DDBJ whole genome shotgun (WGS) entry which is preliminary data.</text>
</comment>
<dbReference type="PANTHER" id="PTHR43767:SF12">
    <property type="entry name" value="AMP-DEPENDENT SYNTHETASE AND LIGASE"/>
    <property type="match status" value="1"/>
</dbReference>